<name>A0ABT5VF56_9BACI</name>
<dbReference type="Proteomes" id="UP001148125">
    <property type="component" value="Unassembled WGS sequence"/>
</dbReference>
<evidence type="ECO:0000313" key="2">
    <source>
        <dbReference type="Proteomes" id="UP001148125"/>
    </source>
</evidence>
<sequence>MNNFGFCVECGKVKENKQISHCNECHSRHREVFHEIKLYLMKYPSATAMDIANNTNVKVEQVMHFIRDGKIHVKF</sequence>
<accession>A0ABT5VF56</accession>
<keyword evidence="2" id="KW-1185">Reference proteome</keyword>
<dbReference type="RefSeq" id="WP_275118670.1">
    <property type="nucleotide sequence ID" value="NZ_JAOTPO010000007.1"/>
</dbReference>
<reference evidence="1" key="1">
    <citation type="submission" date="2024-05" db="EMBL/GenBank/DDBJ databases">
        <title>Alkalihalobacillus sp. strain MEB203 novel alkaliphilic bacterium from Lonar Lake, India.</title>
        <authorList>
            <person name="Joshi A."/>
            <person name="Thite S."/>
            <person name="Mengade P."/>
        </authorList>
    </citation>
    <scope>NUCLEOTIDE SEQUENCE</scope>
    <source>
        <strain evidence="1">MEB 203</strain>
    </source>
</reference>
<proteinExistence type="predicted"/>
<comment type="caution">
    <text evidence="1">The sequence shown here is derived from an EMBL/GenBank/DDBJ whole genome shotgun (WGS) entry which is preliminary data.</text>
</comment>
<evidence type="ECO:0000313" key="1">
    <source>
        <dbReference type="EMBL" id="MDE5414054.1"/>
    </source>
</evidence>
<dbReference type="EMBL" id="JAOTPO010000007">
    <property type="protein sequence ID" value="MDE5414054.1"/>
    <property type="molecule type" value="Genomic_DNA"/>
</dbReference>
<gene>
    <name evidence="1" type="ORF">N7Z68_11745</name>
</gene>
<evidence type="ECO:0008006" key="3">
    <source>
        <dbReference type="Google" id="ProtNLM"/>
    </source>
</evidence>
<protein>
    <recommendedName>
        <fullName evidence="3">MerR family transcriptional regulator</fullName>
    </recommendedName>
</protein>
<organism evidence="1 2">
    <name type="scientific">Alkalihalobacterium chitinilyticum</name>
    <dbReference type="NCBI Taxonomy" id="2980103"/>
    <lineage>
        <taxon>Bacteria</taxon>
        <taxon>Bacillati</taxon>
        <taxon>Bacillota</taxon>
        <taxon>Bacilli</taxon>
        <taxon>Bacillales</taxon>
        <taxon>Bacillaceae</taxon>
        <taxon>Alkalihalobacterium</taxon>
    </lineage>
</organism>